<dbReference type="InterPro" id="IPR001709">
    <property type="entry name" value="Flavoprot_Pyr_Nucl_cyt_Rdtase"/>
</dbReference>
<dbReference type="GO" id="GO:0020037">
    <property type="term" value="F:heme binding"/>
    <property type="evidence" value="ECO:0007669"/>
    <property type="project" value="InterPro"/>
</dbReference>
<evidence type="ECO:0000256" key="3">
    <source>
        <dbReference type="ARBA" id="ARBA00022448"/>
    </source>
</evidence>
<comment type="catalytic activity">
    <reaction evidence="13 15">
        <text>2 nitric oxide + NADH + 2 O2 = 2 nitrate + NAD(+) + H(+)</text>
        <dbReference type="Rhea" id="RHEA:19469"/>
        <dbReference type="ChEBI" id="CHEBI:15378"/>
        <dbReference type="ChEBI" id="CHEBI:15379"/>
        <dbReference type="ChEBI" id="CHEBI:16480"/>
        <dbReference type="ChEBI" id="CHEBI:17632"/>
        <dbReference type="ChEBI" id="CHEBI:57540"/>
        <dbReference type="ChEBI" id="CHEBI:57945"/>
        <dbReference type="EC" id="1.14.12.17"/>
    </reaction>
</comment>
<keyword evidence="9 15" id="KW-0521">NADP</keyword>
<evidence type="ECO:0000259" key="16">
    <source>
        <dbReference type="PROSITE" id="PS01033"/>
    </source>
</evidence>
<dbReference type="SUPFAM" id="SSF52343">
    <property type="entry name" value="Ferredoxin reductase-like, C-terminal NADP-linked domain"/>
    <property type="match status" value="1"/>
</dbReference>
<evidence type="ECO:0000256" key="15">
    <source>
        <dbReference type="HAMAP-Rule" id="MF_01252"/>
    </source>
</evidence>
<dbReference type="EC" id="1.14.12.17" evidence="15"/>
<evidence type="ECO:0000256" key="5">
    <source>
        <dbReference type="ARBA" id="ARBA00022621"/>
    </source>
</evidence>
<keyword evidence="3 15" id="KW-0813">Transport</keyword>
<dbReference type="CDD" id="cd14777">
    <property type="entry name" value="Yhb1-globin-like"/>
    <property type="match status" value="1"/>
</dbReference>
<name>A0A917M7H9_9BACI</name>
<dbReference type="RefSeq" id="WP_188456182.1">
    <property type="nucleotide sequence ID" value="NZ_BMFR01000014.1"/>
</dbReference>
<dbReference type="Gene3D" id="3.40.50.80">
    <property type="entry name" value="Nucleotide-binding domain of ferredoxin-NADP reductase (FNR) module"/>
    <property type="match status" value="1"/>
</dbReference>
<dbReference type="PRINTS" id="PR00371">
    <property type="entry name" value="FPNCR"/>
</dbReference>
<dbReference type="AlphaFoldDB" id="A0A917M7H9"/>
<organism evidence="18 19">
    <name type="scientific">Virgibacillus oceani</name>
    <dbReference type="NCBI Taxonomy" id="1479511"/>
    <lineage>
        <taxon>Bacteria</taxon>
        <taxon>Bacillati</taxon>
        <taxon>Bacillota</taxon>
        <taxon>Bacilli</taxon>
        <taxon>Bacillales</taxon>
        <taxon>Bacillaceae</taxon>
        <taxon>Virgibacillus</taxon>
    </lineage>
</organism>
<comment type="cofactor">
    <cofactor evidence="15">
        <name>FAD</name>
        <dbReference type="ChEBI" id="CHEBI:57692"/>
    </cofactor>
    <text evidence="15">Binds 1 FAD per subunit.</text>
</comment>
<dbReference type="GO" id="GO:0005344">
    <property type="term" value="F:oxygen carrier activity"/>
    <property type="evidence" value="ECO:0007669"/>
    <property type="project" value="UniProtKB-UniRule"/>
</dbReference>
<dbReference type="PANTHER" id="PTHR43396:SF3">
    <property type="entry name" value="FLAVOHEMOPROTEIN"/>
    <property type="match status" value="1"/>
</dbReference>
<dbReference type="InterPro" id="IPR008333">
    <property type="entry name" value="Cbr1-like_FAD-bd_dom"/>
</dbReference>
<comment type="cofactor">
    <cofactor evidence="15">
        <name>heme b</name>
        <dbReference type="ChEBI" id="CHEBI:60344"/>
    </cofactor>
    <text evidence="15">Binds 1 heme b (iron(II)-protoporphyrin IX) group per subunit.</text>
</comment>
<comment type="similarity">
    <text evidence="1 15">In the C-terminal section; belongs to the flavoprotein pyridine nucleotide cytochrome reductase family.</text>
</comment>
<dbReference type="EMBL" id="BMFR01000014">
    <property type="protein sequence ID" value="GGG82405.1"/>
    <property type="molecule type" value="Genomic_DNA"/>
</dbReference>
<comment type="domain">
    <text evidence="15">Consists of two distinct domains; an N-terminal heme-containing oxygen-binding domain and a C-terminal reductase domain with binding sites for FAD and NAD(P)H.</text>
</comment>
<keyword evidence="7 15" id="KW-0479">Metal-binding</keyword>
<dbReference type="Pfam" id="PF00970">
    <property type="entry name" value="FAD_binding_6"/>
    <property type="match status" value="1"/>
</dbReference>
<evidence type="ECO:0000256" key="8">
    <source>
        <dbReference type="ARBA" id="ARBA00022827"/>
    </source>
</evidence>
<feature type="binding site" evidence="15">
    <location>
        <begin position="283"/>
        <end position="288"/>
    </location>
    <ligand>
        <name>NADP(+)</name>
        <dbReference type="ChEBI" id="CHEBI:58349"/>
    </ligand>
</feature>
<evidence type="ECO:0000256" key="9">
    <source>
        <dbReference type="ARBA" id="ARBA00022857"/>
    </source>
</evidence>
<sequence>MTTQVTTGLDQQTRDIVKATVPILQERGGEITKRFYQLLFENHPELKNIFNQTNQRKGDQSKALANTVYAAALHIDQLEEILPQVKQIAHKHKSLNIKPEHYPIVGENLLLAMKDVLGDAANEDVIGAWEKAYGVIAGVFIDTEKEMYQEAIDTVGGWVDYRDFKVVDKVAESDVITSFYLEPVDDNPFPIYQPGQYITIKAEIDGEPHSHLRQYSLSCAPGEGIYRISVKREDALADNPAGIVSNYLHSKVNKGGVVSISAPSGDFTLNQNDTRPLVLISGGVGLTPMMSMLESTIKQQPEREIYYIHAAQNSNVHAMKDRVKEIAEQYNHVHAYTVYDNPSDEDNYDKKGYIDYEWLTSILPSNDAAFYFCGPKGFMRAMYQNLKKYDVADRDINFEFFGPAAAITE</sequence>
<keyword evidence="12 15" id="KW-0520">NAD</keyword>
<accession>A0A917M7H9</accession>
<dbReference type="GO" id="GO:0071500">
    <property type="term" value="P:cellular response to nitrosative stress"/>
    <property type="evidence" value="ECO:0007669"/>
    <property type="project" value="TreeGrafter"/>
</dbReference>
<evidence type="ECO:0000256" key="11">
    <source>
        <dbReference type="ARBA" id="ARBA00023004"/>
    </source>
</evidence>
<keyword evidence="5 15" id="KW-0561">Oxygen transport</keyword>
<reference evidence="18" key="1">
    <citation type="journal article" date="2014" name="Int. J. Syst. Evol. Microbiol.">
        <title>Complete genome sequence of Corynebacterium casei LMG S-19264T (=DSM 44701T), isolated from a smear-ripened cheese.</title>
        <authorList>
            <consortium name="US DOE Joint Genome Institute (JGI-PGF)"/>
            <person name="Walter F."/>
            <person name="Albersmeier A."/>
            <person name="Kalinowski J."/>
            <person name="Ruckert C."/>
        </authorList>
    </citation>
    <scope>NUCLEOTIDE SEQUENCE</scope>
    <source>
        <strain evidence="18">CGMCC 1.12754</strain>
    </source>
</reference>
<evidence type="ECO:0000256" key="12">
    <source>
        <dbReference type="ARBA" id="ARBA00023027"/>
    </source>
</evidence>
<keyword evidence="15" id="KW-0216">Detoxification</keyword>
<dbReference type="GO" id="GO:0046210">
    <property type="term" value="P:nitric oxide catabolic process"/>
    <property type="evidence" value="ECO:0007669"/>
    <property type="project" value="TreeGrafter"/>
</dbReference>
<dbReference type="PRINTS" id="PR00406">
    <property type="entry name" value="CYTB5RDTASE"/>
</dbReference>
<protein>
    <recommendedName>
        <fullName evidence="15">Flavohemoprotein</fullName>
    </recommendedName>
    <alternativeName>
        <fullName evidence="15">Flavohemoglobin</fullName>
    </alternativeName>
    <alternativeName>
        <fullName evidence="15">Hemoglobin-like protein</fullName>
    </alternativeName>
    <alternativeName>
        <fullName evidence="15">Nitric oxide dioxygenase</fullName>
        <shortName evidence="15">NO oxygenase</shortName>
        <shortName evidence="15">NOD</shortName>
        <ecNumber evidence="15">1.14.12.17</ecNumber>
    </alternativeName>
</protein>
<feature type="region of interest" description="Reductase" evidence="15">
    <location>
        <begin position="156"/>
        <end position="409"/>
    </location>
</feature>
<dbReference type="SUPFAM" id="SSF63380">
    <property type="entry name" value="Riboflavin synthase domain-like"/>
    <property type="match status" value="1"/>
</dbReference>
<dbReference type="InterPro" id="IPR012292">
    <property type="entry name" value="Globin/Proto"/>
</dbReference>
<dbReference type="Gene3D" id="1.10.490.10">
    <property type="entry name" value="Globins"/>
    <property type="match status" value="1"/>
</dbReference>
<dbReference type="InterPro" id="IPR039261">
    <property type="entry name" value="FNR_nucleotide-bd"/>
</dbReference>
<evidence type="ECO:0000256" key="10">
    <source>
        <dbReference type="ARBA" id="ARBA00023002"/>
    </source>
</evidence>
<gene>
    <name evidence="15 18" type="primary">hmp</name>
    <name evidence="18" type="ORF">GCM10011398_29890</name>
</gene>
<evidence type="ECO:0000256" key="6">
    <source>
        <dbReference type="ARBA" id="ARBA00022630"/>
    </source>
</evidence>
<feature type="binding site" evidence="15">
    <location>
        <begin position="213"/>
        <end position="216"/>
    </location>
    <ligand>
        <name>FAD</name>
        <dbReference type="ChEBI" id="CHEBI:57692"/>
    </ligand>
</feature>
<keyword evidence="19" id="KW-1185">Reference proteome</keyword>
<evidence type="ECO:0000313" key="19">
    <source>
        <dbReference type="Proteomes" id="UP000622860"/>
    </source>
</evidence>
<dbReference type="SUPFAM" id="SSF46458">
    <property type="entry name" value="Globin-like"/>
    <property type="match status" value="1"/>
</dbReference>
<feature type="site" description="Involved in heme-bound ligand stabilization and O-O bond activation" evidence="15">
    <location>
        <position position="36"/>
    </location>
</feature>
<dbReference type="InterPro" id="IPR009050">
    <property type="entry name" value="Globin-like_sf"/>
</dbReference>
<dbReference type="FunFam" id="3.40.50.80:FF:000010">
    <property type="entry name" value="Flavohemoprotein"/>
    <property type="match status" value="1"/>
</dbReference>
<feature type="domain" description="FAD-binding FR-type" evidence="17">
    <location>
        <begin position="159"/>
        <end position="270"/>
    </location>
</feature>
<dbReference type="Proteomes" id="UP000622860">
    <property type="component" value="Unassembled WGS sequence"/>
</dbReference>
<evidence type="ECO:0000256" key="4">
    <source>
        <dbReference type="ARBA" id="ARBA00022617"/>
    </source>
</evidence>
<evidence type="ECO:0000256" key="13">
    <source>
        <dbReference type="ARBA" id="ARBA00048649"/>
    </source>
</evidence>
<evidence type="ECO:0000259" key="17">
    <source>
        <dbReference type="PROSITE" id="PS51384"/>
    </source>
</evidence>
<feature type="domain" description="Globin" evidence="16">
    <location>
        <begin position="8"/>
        <end position="145"/>
    </location>
</feature>
<proteinExistence type="inferred from homology"/>
<feature type="active site" description="Charge relay system" evidence="15">
    <location>
        <position position="102"/>
    </location>
</feature>
<dbReference type="PANTHER" id="PTHR43396">
    <property type="entry name" value="FLAVOHEMOPROTEIN"/>
    <property type="match status" value="1"/>
</dbReference>
<dbReference type="HAMAP" id="MF_01252">
    <property type="entry name" value="Hmp"/>
    <property type="match status" value="1"/>
</dbReference>
<dbReference type="GO" id="GO:0071949">
    <property type="term" value="F:FAD binding"/>
    <property type="evidence" value="ECO:0007669"/>
    <property type="project" value="InterPro"/>
</dbReference>
<keyword evidence="8 15" id="KW-0274">FAD</keyword>
<reference evidence="18" key="2">
    <citation type="submission" date="2020-09" db="EMBL/GenBank/DDBJ databases">
        <authorList>
            <person name="Sun Q."/>
            <person name="Zhou Y."/>
        </authorList>
    </citation>
    <scope>NUCLEOTIDE SEQUENCE</scope>
    <source>
        <strain evidence="18">CGMCC 1.12754</strain>
    </source>
</reference>
<feature type="site" description="Influences the redox potential of the prosthetic heme and FAD groups" evidence="15">
    <location>
        <position position="399"/>
    </location>
</feature>
<dbReference type="PROSITE" id="PS01033">
    <property type="entry name" value="GLOBIN"/>
    <property type="match status" value="1"/>
</dbReference>
<dbReference type="NCBIfam" id="NF009805">
    <property type="entry name" value="PRK13289.1"/>
    <property type="match status" value="1"/>
</dbReference>
<evidence type="ECO:0000256" key="1">
    <source>
        <dbReference type="ARBA" id="ARBA00006401"/>
    </source>
</evidence>
<evidence type="ECO:0000256" key="2">
    <source>
        <dbReference type="ARBA" id="ARBA00008414"/>
    </source>
</evidence>
<feature type="site" description="Influences the redox potential of the prosthetic heme and FAD groups" evidence="15">
    <location>
        <position position="91"/>
    </location>
</feature>
<comment type="function">
    <text evidence="15">Is involved in NO detoxification in an aerobic process, termed nitric oxide dioxygenase (NOD) reaction that utilizes O(2) and NAD(P)H to convert NO to nitrate, which protects the bacterium from various noxious nitrogen compounds. Therefore, plays a central role in the inducible response to nitrosative stress.</text>
</comment>
<dbReference type="FunFam" id="1.10.490.10:FF:000003">
    <property type="entry name" value="Flavohemoprotein"/>
    <property type="match status" value="1"/>
</dbReference>
<dbReference type="Pfam" id="PF00175">
    <property type="entry name" value="NAD_binding_1"/>
    <property type="match status" value="1"/>
</dbReference>
<evidence type="ECO:0000313" key="18">
    <source>
        <dbReference type="EMBL" id="GGG82405.1"/>
    </source>
</evidence>
<dbReference type="GO" id="GO:0046872">
    <property type="term" value="F:metal ion binding"/>
    <property type="evidence" value="ECO:0007669"/>
    <property type="project" value="UniProtKB-KW"/>
</dbReference>
<keyword evidence="6 15" id="KW-0285">Flavoprotein</keyword>
<dbReference type="PROSITE" id="PS51384">
    <property type="entry name" value="FAD_FR"/>
    <property type="match status" value="1"/>
</dbReference>
<dbReference type="Gene3D" id="2.40.30.10">
    <property type="entry name" value="Translation factors"/>
    <property type="match status" value="1"/>
</dbReference>
<dbReference type="CDD" id="cd06184">
    <property type="entry name" value="flavohem_like_fad_nad_binding"/>
    <property type="match status" value="1"/>
</dbReference>
<feature type="binding site" evidence="15">
    <location>
        <begin position="400"/>
        <end position="403"/>
    </location>
    <ligand>
        <name>FAD</name>
        <dbReference type="ChEBI" id="CHEBI:57692"/>
    </ligand>
</feature>
<feature type="binding site" description="proximal binding residue" evidence="15">
    <location>
        <position position="92"/>
    </location>
    <ligand>
        <name>heme b</name>
        <dbReference type="ChEBI" id="CHEBI:60344"/>
    </ligand>
    <ligandPart>
        <name>Fe</name>
        <dbReference type="ChEBI" id="CHEBI:18248"/>
    </ligandPart>
</feature>
<feature type="active site" description="Charge relay system" evidence="15">
    <location>
        <position position="144"/>
    </location>
</feature>
<keyword evidence="11 15" id="KW-0408">Iron</keyword>
<dbReference type="InterPro" id="IPR001433">
    <property type="entry name" value="OxRdtase_FAD/NAD-bd"/>
</dbReference>
<dbReference type="InterPro" id="IPR017927">
    <property type="entry name" value="FAD-bd_FR_type"/>
</dbReference>
<dbReference type="GO" id="GO:0009636">
    <property type="term" value="P:response to toxic substance"/>
    <property type="evidence" value="ECO:0007669"/>
    <property type="project" value="UniProtKB-KW"/>
</dbReference>
<comment type="similarity">
    <text evidence="2 15">Belongs to the globin family. Two-domain flavohemoproteins subfamily.</text>
</comment>
<dbReference type="InterPro" id="IPR017938">
    <property type="entry name" value="Riboflavin_synthase-like_b-brl"/>
</dbReference>
<feature type="binding site" evidence="15">
    <location>
        <position position="197"/>
    </location>
    <ligand>
        <name>FAD</name>
        <dbReference type="ChEBI" id="CHEBI:57692"/>
    </ligand>
</feature>
<evidence type="ECO:0000256" key="7">
    <source>
        <dbReference type="ARBA" id="ARBA00022723"/>
    </source>
</evidence>
<comment type="catalytic activity">
    <reaction evidence="14 15">
        <text>2 nitric oxide + NADPH + 2 O2 = 2 nitrate + NADP(+) + H(+)</text>
        <dbReference type="Rhea" id="RHEA:19465"/>
        <dbReference type="ChEBI" id="CHEBI:15378"/>
        <dbReference type="ChEBI" id="CHEBI:15379"/>
        <dbReference type="ChEBI" id="CHEBI:16480"/>
        <dbReference type="ChEBI" id="CHEBI:17632"/>
        <dbReference type="ChEBI" id="CHEBI:57783"/>
        <dbReference type="ChEBI" id="CHEBI:58349"/>
        <dbReference type="EC" id="1.14.12.17"/>
    </reaction>
</comment>
<comment type="caution">
    <text evidence="18">The sequence shown here is derived from an EMBL/GenBank/DDBJ whole genome shotgun (WGS) entry which is preliminary data.</text>
</comment>
<evidence type="ECO:0000256" key="14">
    <source>
        <dbReference type="ARBA" id="ARBA00049433"/>
    </source>
</evidence>
<keyword evidence="10 15" id="KW-0560">Oxidoreductase</keyword>
<dbReference type="InterPro" id="IPR023950">
    <property type="entry name" value="Hmp"/>
</dbReference>
<dbReference type="Pfam" id="PF00042">
    <property type="entry name" value="Globin"/>
    <property type="match status" value="1"/>
</dbReference>
<dbReference type="GO" id="GO:0008941">
    <property type="term" value="F:nitric oxide dioxygenase NAD(P)H activity"/>
    <property type="evidence" value="ECO:0007669"/>
    <property type="project" value="UniProtKB-UniRule"/>
</dbReference>
<dbReference type="InterPro" id="IPR000971">
    <property type="entry name" value="Globin"/>
</dbReference>
<dbReference type="FunFam" id="2.40.30.10:FF:000034">
    <property type="entry name" value="Flavohemoprotein"/>
    <property type="match status" value="1"/>
</dbReference>
<dbReference type="GO" id="GO:0019825">
    <property type="term" value="F:oxygen binding"/>
    <property type="evidence" value="ECO:0007669"/>
    <property type="project" value="InterPro"/>
</dbReference>
<keyword evidence="4 15" id="KW-0349">Heme</keyword>